<keyword evidence="13" id="KW-1185">Reference proteome</keyword>
<dbReference type="Gene3D" id="1.10.275.40">
    <property type="match status" value="1"/>
</dbReference>
<evidence type="ECO:0000256" key="5">
    <source>
        <dbReference type="ARBA" id="ARBA00022840"/>
    </source>
</evidence>
<evidence type="ECO:0000313" key="13">
    <source>
        <dbReference type="Proteomes" id="UP000316905"/>
    </source>
</evidence>
<keyword evidence="4 12" id="KW-0347">Helicase</keyword>
<evidence type="ECO:0000256" key="3">
    <source>
        <dbReference type="ARBA" id="ARBA00022801"/>
    </source>
</evidence>
<keyword evidence="1" id="KW-0479">Metal-binding</keyword>
<organism evidence="12 13">
    <name type="scientific">Pseudomonas duriflava</name>
    <dbReference type="NCBI Taxonomy" id="459528"/>
    <lineage>
        <taxon>Bacteria</taxon>
        <taxon>Pseudomonadati</taxon>
        <taxon>Pseudomonadota</taxon>
        <taxon>Gammaproteobacteria</taxon>
        <taxon>Pseudomonadales</taxon>
        <taxon>Pseudomonadaceae</taxon>
        <taxon>Pseudomonas</taxon>
    </lineage>
</organism>
<accession>A0A562Q9H6</accession>
<dbReference type="PROSITE" id="PS51193">
    <property type="entry name" value="HELICASE_ATP_BIND_2"/>
    <property type="match status" value="1"/>
</dbReference>
<protein>
    <submittedName>
        <fullName evidence="12">Rad3-related DNA helicase</fullName>
    </submittedName>
</protein>
<keyword evidence="8" id="KW-0238">DNA-binding</keyword>
<dbReference type="SMART" id="SM00491">
    <property type="entry name" value="HELICc2"/>
    <property type="match status" value="1"/>
</dbReference>
<keyword evidence="9" id="KW-0413">Isomerase</keyword>
<dbReference type="Gene3D" id="3.90.320.10">
    <property type="match status" value="1"/>
</dbReference>
<reference evidence="12 13" key="1">
    <citation type="journal article" date="2015" name="Stand. Genomic Sci.">
        <title>Genomic Encyclopedia of Bacterial and Archaeal Type Strains, Phase III: the genomes of soil and plant-associated and newly described type strains.</title>
        <authorList>
            <person name="Whitman W.B."/>
            <person name="Woyke T."/>
            <person name="Klenk H.P."/>
            <person name="Zhou Y."/>
            <person name="Lilburn T.G."/>
            <person name="Beck B.J."/>
            <person name="De Vos P."/>
            <person name="Vandamme P."/>
            <person name="Eisen J.A."/>
            <person name="Garrity G."/>
            <person name="Hugenholtz P."/>
            <person name="Kyrpides N.C."/>
        </authorList>
    </citation>
    <scope>NUCLEOTIDE SEQUENCE [LARGE SCALE GENOMIC DNA]</scope>
    <source>
        <strain evidence="12 13">CGMCC 1.6858</strain>
    </source>
</reference>
<evidence type="ECO:0000256" key="7">
    <source>
        <dbReference type="ARBA" id="ARBA00023014"/>
    </source>
</evidence>
<dbReference type="GO" id="GO:0016818">
    <property type="term" value="F:hydrolase activity, acting on acid anhydrides, in phosphorus-containing anhydrides"/>
    <property type="evidence" value="ECO:0007669"/>
    <property type="project" value="InterPro"/>
</dbReference>
<dbReference type="Proteomes" id="UP000316905">
    <property type="component" value="Unassembled WGS sequence"/>
</dbReference>
<proteinExistence type="inferred from homology"/>
<evidence type="ECO:0000256" key="6">
    <source>
        <dbReference type="ARBA" id="ARBA00023004"/>
    </source>
</evidence>
<dbReference type="GO" id="GO:0051536">
    <property type="term" value="F:iron-sulfur cluster binding"/>
    <property type="evidence" value="ECO:0007669"/>
    <property type="project" value="UniProtKB-KW"/>
</dbReference>
<evidence type="ECO:0000256" key="4">
    <source>
        <dbReference type="ARBA" id="ARBA00022806"/>
    </source>
</evidence>
<feature type="domain" description="Helicase ATP-binding" evidence="11">
    <location>
        <begin position="173"/>
        <end position="443"/>
    </location>
</feature>
<evidence type="ECO:0000259" key="11">
    <source>
        <dbReference type="PROSITE" id="PS51193"/>
    </source>
</evidence>
<dbReference type="InterPro" id="IPR010614">
    <property type="entry name" value="RAD3-like_helicase_DEAD"/>
</dbReference>
<dbReference type="Gene3D" id="3.40.50.300">
    <property type="entry name" value="P-loop containing nucleotide triphosphate hydrolases"/>
    <property type="match status" value="2"/>
</dbReference>
<sequence>MHYVVAVRALCEFTAKRGDLDLRFTPSPTAQEGIVGHQVVTSRRGEDYHSEVSLSGEFKHLKIRGRADGYDPSLNQLEEIKTYRGDLARMPTNHRALHWAQVKMYGWLQCQRLGLKEIRLALVYFEITSQKETVLTETWTATSLKEHFEIQCSLFLDWADQELRHRAQRDRALDALSFPHTDFRLGQRPLAEAVYKAAYTECSILIQAPTGIGKTVGTLFPLLKAMPCRSLDKIFFLTAKTSGRHVALHALEALGASLTKAPLRIVELIAREKACEHLDKACHGESCPLANGFYNRLPAAREAALQQAMLSQKSVRDVALAHSICPYYLGHDLARWADVIVGDYNYFFDSNAMLLGMTSVYEWRVGVLVDEAHNLLERARSMYTVMLERSRLDNLRKSVPSVLKKPLDRVSRCWSGLLKEQEHIYTVRDELPGKLLMALQQSLSAINDHFNETLSDTQPDADLQAFYFDALQFTRLAETFGPHSLFELHRYERAGRMNSTLCIRNVIPAPFLKTRFQSAKTAIVFSATLNPPHFYRDTLGLPGNTPWVDIPAPFTSEQLSVRLVDHISTRYQDRVHSVQPISQLIGQHYLARPGNYLAFFSSFDYLQQVADAFVKDYPAIPCWIQSRRMDESARADFLARFTVDGCGIGFAVLGGSFGEGVDLPGSRLVGAFIATLGLPQLNPVNEQIKRRMTMTFGQGYDYTYLFPGLQKVIQAAGRVIRTPTDNGVVYLIDDRFGRADIQRLLPAWWRIEHYEHVKEKRLV</sequence>
<evidence type="ECO:0000256" key="10">
    <source>
        <dbReference type="ARBA" id="ARBA00038058"/>
    </source>
</evidence>
<gene>
    <name evidence="12" type="ORF">IQ22_02558</name>
</gene>
<dbReference type="GO" id="GO:0006139">
    <property type="term" value="P:nucleobase-containing compound metabolic process"/>
    <property type="evidence" value="ECO:0007669"/>
    <property type="project" value="InterPro"/>
</dbReference>
<dbReference type="GO" id="GO:0003678">
    <property type="term" value="F:DNA helicase activity"/>
    <property type="evidence" value="ECO:0007669"/>
    <property type="project" value="InterPro"/>
</dbReference>
<keyword evidence="6" id="KW-0408">Iron</keyword>
<dbReference type="Gene3D" id="1.10.30.20">
    <property type="entry name" value="Bacterial XPD DNA helicase, FeS cluster domain"/>
    <property type="match status" value="1"/>
</dbReference>
<name>A0A562Q9H6_9PSED</name>
<dbReference type="GO" id="GO:0046872">
    <property type="term" value="F:metal ion binding"/>
    <property type="evidence" value="ECO:0007669"/>
    <property type="project" value="UniProtKB-KW"/>
</dbReference>
<dbReference type="InterPro" id="IPR011604">
    <property type="entry name" value="PDDEXK-like_dom_sf"/>
</dbReference>
<dbReference type="Pfam" id="PF13307">
    <property type="entry name" value="Helicase_C_2"/>
    <property type="match status" value="1"/>
</dbReference>
<evidence type="ECO:0000256" key="9">
    <source>
        <dbReference type="ARBA" id="ARBA00023235"/>
    </source>
</evidence>
<dbReference type="InterPro" id="IPR014013">
    <property type="entry name" value="Helic_SF1/SF2_ATP-bd_DinG/Rad3"/>
</dbReference>
<evidence type="ECO:0000256" key="8">
    <source>
        <dbReference type="ARBA" id="ARBA00023125"/>
    </source>
</evidence>
<comment type="similarity">
    <text evidence="10">Belongs to the helicase family. DinG subfamily.</text>
</comment>
<comment type="caution">
    <text evidence="12">The sequence shown here is derived from an EMBL/GenBank/DDBJ whole genome shotgun (WGS) entry which is preliminary data.</text>
</comment>
<evidence type="ECO:0000313" key="12">
    <source>
        <dbReference type="EMBL" id="TWI53344.1"/>
    </source>
</evidence>
<dbReference type="GO" id="GO:0003677">
    <property type="term" value="F:DNA binding"/>
    <property type="evidence" value="ECO:0007669"/>
    <property type="project" value="UniProtKB-KW"/>
</dbReference>
<dbReference type="InterPro" id="IPR006555">
    <property type="entry name" value="ATP-dep_Helicase_C"/>
</dbReference>
<keyword evidence="7" id="KW-0411">Iron-sulfur</keyword>
<evidence type="ECO:0000256" key="1">
    <source>
        <dbReference type="ARBA" id="ARBA00022723"/>
    </source>
</evidence>
<dbReference type="EMBL" id="VLKY01000008">
    <property type="protein sequence ID" value="TWI53344.1"/>
    <property type="molecule type" value="Genomic_DNA"/>
</dbReference>
<keyword evidence="2" id="KW-0547">Nucleotide-binding</keyword>
<keyword evidence="3" id="KW-0378">Hydrolase</keyword>
<dbReference type="PANTHER" id="PTHR11472">
    <property type="entry name" value="DNA REPAIR DEAD HELICASE RAD3/XP-D SUBFAMILY MEMBER"/>
    <property type="match status" value="1"/>
</dbReference>
<evidence type="ECO:0000256" key="2">
    <source>
        <dbReference type="ARBA" id="ARBA00022741"/>
    </source>
</evidence>
<dbReference type="GO" id="GO:0005524">
    <property type="term" value="F:ATP binding"/>
    <property type="evidence" value="ECO:0007669"/>
    <property type="project" value="UniProtKB-KW"/>
</dbReference>
<dbReference type="Pfam" id="PF06733">
    <property type="entry name" value="DEAD_2"/>
    <property type="match status" value="1"/>
</dbReference>
<dbReference type="AlphaFoldDB" id="A0A562Q9H6"/>
<keyword evidence="5" id="KW-0067">ATP-binding</keyword>
<dbReference type="InterPro" id="IPR042493">
    <property type="entry name" value="XPD_DNA_FeS"/>
</dbReference>
<dbReference type="SUPFAM" id="SSF52540">
    <property type="entry name" value="P-loop containing nucleoside triphosphate hydrolases"/>
    <property type="match status" value="1"/>
</dbReference>
<dbReference type="InterPro" id="IPR045028">
    <property type="entry name" value="DinG/Rad3-like"/>
</dbReference>
<dbReference type="InterPro" id="IPR027417">
    <property type="entry name" value="P-loop_NTPase"/>
</dbReference>
<dbReference type="PANTHER" id="PTHR11472:SF34">
    <property type="entry name" value="REGULATOR OF TELOMERE ELONGATION HELICASE 1"/>
    <property type="match status" value="1"/>
</dbReference>